<organism evidence="1 2">
    <name type="scientific">Micromonospora craterilacus</name>
    <dbReference type="NCBI Taxonomy" id="1655439"/>
    <lineage>
        <taxon>Bacteria</taxon>
        <taxon>Bacillati</taxon>
        <taxon>Actinomycetota</taxon>
        <taxon>Actinomycetes</taxon>
        <taxon>Micromonosporales</taxon>
        <taxon>Micromonosporaceae</taxon>
        <taxon>Micromonospora</taxon>
    </lineage>
</organism>
<proteinExistence type="predicted"/>
<evidence type="ECO:0000313" key="1">
    <source>
        <dbReference type="EMBL" id="PZG13448.1"/>
    </source>
</evidence>
<accession>A0A2W2EM07</accession>
<dbReference type="EMBL" id="POTY01000176">
    <property type="protein sequence ID" value="PZG13448.1"/>
    <property type="molecule type" value="Genomic_DNA"/>
</dbReference>
<reference evidence="1 2" key="1">
    <citation type="submission" date="2018-01" db="EMBL/GenBank/DDBJ databases">
        <title>Draft genome sequence of Jishengella sp. NA12.</title>
        <authorList>
            <person name="Sahin N."/>
            <person name="Ay H."/>
            <person name="Saygin H."/>
        </authorList>
    </citation>
    <scope>NUCLEOTIDE SEQUENCE [LARGE SCALE GENOMIC DNA]</scope>
    <source>
        <strain evidence="1 2">NA12</strain>
    </source>
</reference>
<protein>
    <submittedName>
        <fullName evidence="1">Uncharacterized protein</fullName>
    </submittedName>
</protein>
<comment type="caution">
    <text evidence="1">The sequence shown here is derived from an EMBL/GenBank/DDBJ whole genome shotgun (WGS) entry which is preliminary data.</text>
</comment>
<sequence length="127" mass="13922">MIDTWLISKYCEVDVSGQVLRDAIRTEAPTVASELRDVLTRLTSTEEQLARLLPVLEQDLRGVEQNLTAGPGDRAPLVESVGVLQARAPRLDALVARRAAQIEHLQSLTRVWVAQQADPPATSTAQQ</sequence>
<dbReference type="RefSeq" id="WP_111216756.1">
    <property type="nucleotide sequence ID" value="NZ_POTY01000176.1"/>
</dbReference>
<name>A0A2W2EM07_9ACTN</name>
<dbReference type="Proteomes" id="UP000248924">
    <property type="component" value="Unassembled WGS sequence"/>
</dbReference>
<keyword evidence="2" id="KW-1185">Reference proteome</keyword>
<dbReference type="AlphaFoldDB" id="A0A2W2EM07"/>
<dbReference type="OrthoDB" id="3391774at2"/>
<evidence type="ECO:0000313" key="2">
    <source>
        <dbReference type="Proteomes" id="UP000248924"/>
    </source>
</evidence>
<gene>
    <name evidence="1" type="ORF">C1I95_23635</name>
</gene>